<name>A0ABY7GGU6_9GAMM</name>
<reference evidence="2" key="1">
    <citation type="submission" date="2022-11" db="EMBL/GenBank/DDBJ databases">
        <title>Methylomonas rapida sp. nov., Carotenoid-Producing Obligate Methanotrophs with High Growth Characteristics and Biotechnological Potential.</title>
        <authorList>
            <person name="Tikhonova E.N."/>
            <person name="Suleimanov R.Z."/>
            <person name="Miroshnikov K."/>
            <person name="Oshkin I.Y."/>
            <person name="Belova S.E."/>
            <person name="Danilova O.V."/>
            <person name="Ashikhmin A."/>
            <person name="Konopkin A."/>
            <person name="But S.Y."/>
            <person name="Khmelenina V.N."/>
            <person name="Kuznetsov N."/>
            <person name="Pimenov N.V."/>
            <person name="Dedysh S.N."/>
        </authorList>
    </citation>
    <scope>NUCLEOTIDE SEQUENCE</scope>
    <source>
        <strain evidence="2">MP1</strain>
    </source>
</reference>
<evidence type="ECO:0000313" key="2">
    <source>
        <dbReference type="EMBL" id="WAR44469.1"/>
    </source>
</evidence>
<feature type="transmembrane region" description="Helical" evidence="1">
    <location>
        <begin position="123"/>
        <end position="140"/>
    </location>
</feature>
<organism evidence="2 3">
    <name type="scientific">Methylomonas rapida</name>
    <dbReference type="NCBI Taxonomy" id="2963939"/>
    <lineage>
        <taxon>Bacteria</taxon>
        <taxon>Pseudomonadati</taxon>
        <taxon>Pseudomonadota</taxon>
        <taxon>Gammaproteobacteria</taxon>
        <taxon>Methylococcales</taxon>
        <taxon>Methylococcaceae</taxon>
        <taxon>Methylomonas</taxon>
    </lineage>
</organism>
<sequence>MIKNNLDLILVAVVALAVVMYDVTIDWVLSLLHLIFELIHIAYEWFELGIEHSVEHLFHTTRHGSQIVTFYILVLIACGLIYGFWRVLPRWLERIKQFANDSWVRRKTEWELYWLSLTLTKKISLVVTALSVAYIASFFVM</sequence>
<accession>A0ABY7GGU6</accession>
<keyword evidence="1" id="KW-0812">Transmembrane</keyword>
<feature type="transmembrane region" description="Helical" evidence="1">
    <location>
        <begin position="67"/>
        <end position="85"/>
    </location>
</feature>
<keyword evidence="1" id="KW-0472">Membrane</keyword>
<dbReference type="EMBL" id="CP113517">
    <property type="protein sequence ID" value="WAR44469.1"/>
    <property type="molecule type" value="Genomic_DNA"/>
</dbReference>
<evidence type="ECO:0000313" key="3">
    <source>
        <dbReference type="Proteomes" id="UP001162780"/>
    </source>
</evidence>
<keyword evidence="1" id="KW-1133">Transmembrane helix</keyword>
<keyword evidence="3" id="KW-1185">Reference proteome</keyword>
<protein>
    <submittedName>
        <fullName evidence="2">Uncharacterized protein</fullName>
    </submittedName>
</protein>
<dbReference type="Proteomes" id="UP001162780">
    <property type="component" value="Chromosome"/>
</dbReference>
<feature type="transmembrane region" description="Helical" evidence="1">
    <location>
        <begin position="5"/>
        <end position="21"/>
    </location>
</feature>
<proteinExistence type="predicted"/>
<dbReference type="RefSeq" id="WP_255189443.1">
    <property type="nucleotide sequence ID" value="NZ_CP113517.1"/>
</dbReference>
<gene>
    <name evidence="2" type="ORF">NM686_019280</name>
</gene>
<evidence type="ECO:0000256" key="1">
    <source>
        <dbReference type="SAM" id="Phobius"/>
    </source>
</evidence>